<reference evidence="3 4" key="1">
    <citation type="submission" date="2020-09" db="EMBL/GenBank/DDBJ databases">
        <title>Diversity and distribution of actinomycetes associated with coral in the coast of Hainan.</title>
        <authorList>
            <person name="Li F."/>
        </authorList>
    </citation>
    <scope>NUCLEOTIDE SEQUENCE [LARGE SCALE GENOMIC DNA]</scope>
    <source>
        <strain evidence="3 4">HNM0947</strain>
    </source>
</reference>
<gene>
    <name evidence="3" type="ORF">IDM40_14185</name>
</gene>
<dbReference type="PANTHER" id="PTHR47505:SF1">
    <property type="entry name" value="DNA UTILIZATION PROTEIN YHGH"/>
    <property type="match status" value="1"/>
</dbReference>
<dbReference type="SUPFAM" id="SSF53271">
    <property type="entry name" value="PRTase-like"/>
    <property type="match status" value="1"/>
</dbReference>
<dbReference type="RefSeq" id="WP_193122465.1">
    <property type="nucleotide sequence ID" value="NZ_JADBGI010000011.1"/>
</dbReference>
<name>A0ABR9P7M6_9ACTN</name>
<evidence type="ECO:0000256" key="1">
    <source>
        <dbReference type="ARBA" id="ARBA00008007"/>
    </source>
</evidence>
<comment type="similarity">
    <text evidence="1">Belongs to the ComF/GntX family.</text>
</comment>
<dbReference type="PANTHER" id="PTHR47505">
    <property type="entry name" value="DNA UTILIZATION PROTEIN YHGH"/>
    <property type="match status" value="1"/>
</dbReference>
<protein>
    <submittedName>
        <fullName evidence="3">ComF family protein</fullName>
    </submittedName>
</protein>
<accession>A0ABR9P7M6</accession>
<dbReference type="Proteomes" id="UP000806528">
    <property type="component" value="Unassembled WGS sequence"/>
</dbReference>
<proteinExistence type="inferred from homology"/>
<dbReference type="Pfam" id="PF00156">
    <property type="entry name" value="Pribosyltran"/>
    <property type="match status" value="1"/>
</dbReference>
<comment type="caution">
    <text evidence="3">The sequence shown here is derived from an EMBL/GenBank/DDBJ whole genome shotgun (WGS) entry which is preliminary data.</text>
</comment>
<feature type="domain" description="Phosphoribosyltransferase" evidence="2">
    <location>
        <begin position="180"/>
        <end position="226"/>
    </location>
</feature>
<keyword evidence="4" id="KW-1185">Reference proteome</keyword>
<evidence type="ECO:0000313" key="4">
    <source>
        <dbReference type="Proteomes" id="UP000806528"/>
    </source>
</evidence>
<dbReference type="EMBL" id="JADBGI010000011">
    <property type="protein sequence ID" value="MBE2999846.1"/>
    <property type="molecule type" value="Genomic_DNA"/>
</dbReference>
<evidence type="ECO:0000313" key="3">
    <source>
        <dbReference type="EMBL" id="MBE2999846.1"/>
    </source>
</evidence>
<dbReference type="InterPro" id="IPR029057">
    <property type="entry name" value="PRTase-like"/>
</dbReference>
<sequence length="247" mass="26573">MDLRRVFRALFGVAAALFELLLPHRCAGCSGPDGPLCTWCRDRLDRRPRRCVPRPRCPQVWAAGPHDGHDRRVLLAHKEEGDDALRAPLGERLARVYTATGWSGPHTVLVPVPPRGRLPGEGPVAGLAEAALAAAGGARAGRTAPLLRYRLPAPRQVGLGRRERLRNRVGVFEAVPSAVRVRGSPVVVVDDVVTTGATLAEATRVLSGAGLRVVGAVVLNESRRREIRTVPHEGFTRGPPRAESPCP</sequence>
<dbReference type="Gene3D" id="3.40.50.2020">
    <property type="match status" value="1"/>
</dbReference>
<dbReference type="InterPro" id="IPR051910">
    <property type="entry name" value="ComF/GntX_DNA_util-trans"/>
</dbReference>
<evidence type="ECO:0000259" key="2">
    <source>
        <dbReference type="Pfam" id="PF00156"/>
    </source>
</evidence>
<organism evidence="3 4">
    <name type="scientific">Nocardiopsis coralli</name>
    <dbReference type="NCBI Taxonomy" id="2772213"/>
    <lineage>
        <taxon>Bacteria</taxon>
        <taxon>Bacillati</taxon>
        <taxon>Actinomycetota</taxon>
        <taxon>Actinomycetes</taxon>
        <taxon>Streptosporangiales</taxon>
        <taxon>Nocardiopsidaceae</taxon>
        <taxon>Nocardiopsis</taxon>
    </lineage>
</organism>
<dbReference type="InterPro" id="IPR000836">
    <property type="entry name" value="PRTase_dom"/>
</dbReference>